<evidence type="ECO:0000313" key="3">
    <source>
        <dbReference type="EMBL" id="GAA0342496.1"/>
    </source>
</evidence>
<dbReference type="InterPro" id="IPR013022">
    <property type="entry name" value="Xyl_isomerase-like_TIM-brl"/>
</dbReference>
<dbReference type="GO" id="GO:0016853">
    <property type="term" value="F:isomerase activity"/>
    <property type="evidence" value="ECO:0007669"/>
    <property type="project" value="UniProtKB-KW"/>
</dbReference>
<organism evidence="3 4">
    <name type="scientific">Bowmanella denitrificans</name>
    <dbReference type="NCBI Taxonomy" id="366582"/>
    <lineage>
        <taxon>Bacteria</taxon>
        <taxon>Pseudomonadati</taxon>
        <taxon>Pseudomonadota</taxon>
        <taxon>Gammaproteobacteria</taxon>
        <taxon>Alteromonadales</taxon>
        <taxon>Alteromonadaceae</taxon>
        <taxon>Bowmanella</taxon>
    </lineage>
</organism>
<feature type="signal peptide" evidence="1">
    <location>
        <begin position="1"/>
        <end position="21"/>
    </location>
</feature>
<keyword evidence="3" id="KW-0413">Isomerase</keyword>
<evidence type="ECO:0000313" key="4">
    <source>
        <dbReference type="Proteomes" id="UP001501757"/>
    </source>
</evidence>
<dbReference type="EMBL" id="BAAAEI010000002">
    <property type="protein sequence ID" value="GAA0342496.1"/>
    <property type="molecule type" value="Genomic_DNA"/>
</dbReference>
<dbReference type="PANTHER" id="PTHR12110">
    <property type="entry name" value="HYDROXYPYRUVATE ISOMERASE"/>
    <property type="match status" value="1"/>
</dbReference>
<dbReference type="PANTHER" id="PTHR12110:SF41">
    <property type="entry name" value="INOSOSE DEHYDRATASE"/>
    <property type="match status" value="1"/>
</dbReference>
<keyword evidence="1" id="KW-0732">Signal</keyword>
<keyword evidence="4" id="KW-1185">Reference proteome</keyword>
<proteinExistence type="predicted"/>
<reference evidence="3 4" key="1">
    <citation type="journal article" date="2019" name="Int. J. Syst. Evol. Microbiol.">
        <title>The Global Catalogue of Microorganisms (GCM) 10K type strain sequencing project: providing services to taxonomists for standard genome sequencing and annotation.</title>
        <authorList>
            <consortium name="The Broad Institute Genomics Platform"/>
            <consortium name="The Broad Institute Genome Sequencing Center for Infectious Disease"/>
            <person name="Wu L."/>
            <person name="Ma J."/>
        </authorList>
    </citation>
    <scope>NUCLEOTIDE SEQUENCE [LARGE SCALE GENOMIC DNA]</scope>
    <source>
        <strain evidence="3 4">JCM 13378</strain>
    </source>
</reference>
<sequence>MKKRPFLAALFCLLPFAMVKADSQFPKISVQLWSVKDDIKRDIDDTLAKLAAMGFEGVEFAGVFGPYADQPAALKARLDELGLACSGAHIGFDALNETNRYRTLAFYQALNCPTLIVPWDERAFAADTVKQTVADLNQFYPLVSAYGLHFGYHNHAQEFSSGGHGSKTLWDYIASHTPDDLVLQQDVGWSYFAGHDPAAYVRSYPGRTLTTHYKAKLRDSDKGKKTLIGQDGINWQQLLSANIEVGGTHWLVVEQEEYPDNLTPMQAVEKSKQGLDKEIQRWRKTTK</sequence>
<evidence type="ECO:0000256" key="1">
    <source>
        <dbReference type="SAM" id="SignalP"/>
    </source>
</evidence>
<accession>A0ABN0WNU0</accession>
<dbReference type="InterPro" id="IPR036237">
    <property type="entry name" value="Xyl_isomerase-like_sf"/>
</dbReference>
<protein>
    <submittedName>
        <fullName evidence="3">Sugar phosphate isomerase/epimerase</fullName>
    </submittedName>
</protein>
<dbReference type="SUPFAM" id="SSF51658">
    <property type="entry name" value="Xylose isomerase-like"/>
    <property type="match status" value="1"/>
</dbReference>
<comment type="caution">
    <text evidence="3">The sequence shown here is derived from an EMBL/GenBank/DDBJ whole genome shotgun (WGS) entry which is preliminary data.</text>
</comment>
<dbReference type="Proteomes" id="UP001501757">
    <property type="component" value="Unassembled WGS sequence"/>
</dbReference>
<name>A0ABN0WNU0_9ALTE</name>
<feature type="domain" description="Xylose isomerase-like TIM barrel" evidence="2">
    <location>
        <begin position="47"/>
        <end position="273"/>
    </location>
</feature>
<feature type="chain" id="PRO_5045275327" evidence="1">
    <location>
        <begin position="22"/>
        <end position="287"/>
    </location>
</feature>
<dbReference type="Gene3D" id="3.20.20.150">
    <property type="entry name" value="Divalent-metal-dependent TIM barrel enzymes"/>
    <property type="match status" value="1"/>
</dbReference>
<evidence type="ECO:0000259" key="2">
    <source>
        <dbReference type="Pfam" id="PF01261"/>
    </source>
</evidence>
<dbReference type="Pfam" id="PF01261">
    <property type="entry name" value="AP_endonuc_2"/>
    <property type="match status" value="1"/>
</dbReference>
<dbReference type="RefSeq" id="WP_343841093.1">
    <property type="nucleotide sequence ID" value="NZ_BAAAEI010000002.1"/>
</dbReference>
<dbReference type="InterPro" id="IPR050312">
    <property type="entry name" value="IolE/XylAMocC-like"/>
</dbReference>
<gene>
    <name evidence="3" type="ORF">GCM10009092_03860</name>
</gene>